<dbReference type="GO" id="GO:0006281">
    <property type="term" value="P:DNA repair"/>
    <property type="evidence" value="ECO:0007669"/>
    <property type="project" value="InterPro"/>
</dbReference>
<evidence type="ECO:0000256" key="2">
    <source>
        <dbReference type="PIRSR" id="PIRSR610347-2"/>
    </source>
</evidence>
<dbReference type="SUPFAM" id="SSF56024">
    <property type="entry name" value="Phospholipase D/nuclease"/>
    <property type="match status" value="2"/>
</dbReference>
<dbReference type="STRING" id="225359.A0A2S4Q027"/>
<comment type="caution">
    <text evidence="5">The sequence shown here is derived from an EMBL/GenBank/DDBJ whole genome shotgun (WGS) entry which is preliminary data.</text>
</comment>
<feature type="site" description="Interaction with DNA" evidence="3">
    <location>
        <position position="395"/>
    </location>
</feature>
<dbReference type="PANTHER" id="PTHR12415">
    <property type="entry name" value="TYROSYL-DNA PHOSPHODIESTERASE 1"/>
    <property type="match status" value="1"/>
</dbReference>
<dbReference type="OrthoDB" id="47785at2759"/>
<gene>
    <name evidence="5" type="ORF">EPUL_000822</name>
</gene>
<dbReference type="PROSITE" id="PS50035">
    <property type="entry name" value="PLD"/>
    <property type="match status" value="1"/>
</dbReference>
<dbReference type="PANTHER" id="PTHR12415:SF4">
    <property type="entry name" value="TYROSYL-DNA PHOSPHODIESTERASE DOMAIN-CONTAINING PROTEIN"/>
    <property type="match status" value="1"/>
</dbReference>
<proteinExistence type="predicted"/>
<dbReference type="Gene3D" id="3.30.870.10">
    <property type="entry name" value="Endonuclease Chain A"/>
    <property type="match status" value="3"/>
</dbReference>
<evidence type="ECO:0000313" key="6">
    <source>
        <dbReference type="Proteomes" id="UP000237438"/>
    </source>
</evidence>
<dbReference type="CDD" id="cd09123">
    <property type="entry name" value="PLDc_Tdp1_2"/>
    <property type="match status" value="1"/>
</dbReference>
<dbReference type="GO" id="GO:0017005">
    <property type="term" value="F:3'-tyrosyl-DNA phosphodiesterase activity"/>
    <property type="evidence" value="ECO:0007669"/>
    <property type="project" value="TreeGrafter"/>
</dbReference>
<evidence type="ECO:0000256" key="1">
    <source>
        <dbReference type="PIRSR" id="PIRSR610347-1"/>
    </source>
</evidence>
<organism evidence="5 6">
    <name type="scientific">Erysiphe pulchra</name>
    <dbReference type="NCBI Taxonomy" id="225359"/>
    <lineage>
        <taxon>Eukaryota</taxon>
        <taxon>Fungi</taxon>
        <taxon>Dikarya</taxon>
        <taxon>Ascomycota</taxon>
        <taxon>Pezizomycotina</taxon>
        <taxon>Leotiomycetes</taxon>
        <taxon>Erysiphales</taxon>
        <taxon>Erysiphaceae</taxon>
        <taxon>Erysiphe</taxon>
    </lineage>
</organism>
<evidence type="ECO:0000259" key="4">
    <source>
        <dbReference type="PROSITE" id="PS50035"/>
    </source>
</evidence>
<protein>
    <recommendedName>
        <fullName evidence="4">PLD phosphodiesterase domain-containing protein</fullName>
    </recommendedName>
</protein>
<dbReference type="Pfam" id="PF06087">
    <property type="entry name" value="Tyr-DNA_phospho"/>
    <property type="match status" value="2"/>
</dbReference>
<name>A0A2S4Q027_9PEZI</name>
<dbReference type="GO" id="GO:0003697">
    <property type="term" value="F:single-stranded DNA binding"/>
    <property type="evidence" value="ECO:0007669"/>
    <property type="project" value="TreeGrafter"/>
</dbReference>
<reference evidence="5 6" key="1">
    <citation type="submission" date="2017-10" db="EMBL/GenBank/DDBJ databases">
        <title>Development of genomic resources for the powdery mildew, Erysiphe pulchra.</title>
        <authorList>
            <person name="Wadl P.A."/>
            <person name="Mack B.M."/>
            <person name="Moore G."/>
            <person name="Beltz S.B."/>
        </authorList>
    </citation>
    <scope>NUCLEOTIDE SEQUENCE [LARGE SCALE GENOMIC DNA]</scope>
    <source>
        <strain evidence="5">Cflorida</strain>
    </source>
</reference>
<dbReference type="InterPro" id="IPR010347">
    <property type="entry name" value="Tdp1"/>
</dbReference>
<sequence>MSGLAGLDRKAMEQERLARVARKRLLEQTTEKEEVKLDTGVRKRQKIIDVPSKRHYQEFTQLEATKLTATGARNNSKIPPLYGSNLSDPTRTNVKLGVQYPNGVIKKTWARGFPRQGDDISIEEVLQKDDLTLAVLSAFQIDTSWILGKLSDRTRVYWVLQAKTENEMVFLIDLPRHENGQSTALEDLTHFEQELSYFLEAKGLPEQVVKSLRNFDFSRTSELDFVHSIGGSHTGDSLSRTGLCGLASAVKRLGLESQDPILIDFVTASLGNISPDFIENLYMAAQGTLDITSNKTQAKSTIDGEIGLRKCVNDFCRVYFPTRETVENSLGGLGAGGTICFQSRWWSSNQFLQHIIRDCKSRRDGMLMHSKMWIVRPHKPRSQLSWAYVGSANLSESAWGRLSTNLRTKQPKIQCANWECGVIFPVKPFLGEVQDEVESKGIGESRSIIPVPMLVPGATYEGKTPWFFNEKY</sequence>
<feature type="domain" description="PLD phosphodiesterase" evidence="4">
    <location>
        <begin position="364"/>
        <end position="398"/>
    </location>
</feature>
<dbReference type="Proteomes" id="UP000237438">
    <property type="component" value="Unassembled WGS sequence"/>
</dbReference>
<feature type="binding site" evidence="2">
    <location>
        <position position="371"/>
    </location>
    <ligand>
        <name>substrate</name>
    </ligand>
</feature>
<dbReference type="InterPro" id="IPR001736">
    <property type="entry name" value="PLipase_D/transphosphatidylase"/>
</dbReference>
<dbReference type="AlphaFoldDB" id="A0A2S4Q027"/>
<dbReference type="GO" id="GO:0005634">
    <property type="term" value="C:nucleus"/>
    <property type="evidence" value="ECO:0007669"/>
    <property type="project" value="InterPro"/>
</dbReference>
<accession>A0A2S4Q027</accession>
<keyword evidence="6" id="KW-1185">Reference proteome</keyword>
<dbReference type="GO" id="GO:0003690">
    <property type="term" value="F:double-stranded DNA binding"/>
    <property type="evidence" value="ECO:0007669"/>
    <property type="project" value="TreeGrafter"/>
</dbReference>
<evidence type="ECO:0000313" key="5">
    <source>
        <dbReference type="EMBL" id="POS87644.1"/>
    </source>
</evidence>
<dbReference type="EMBL" id="PEDP01000091">
    <property type="protein sequence ID" value="POS87644.1"/>
    <property type="molecule type" value="Genomic_DNA"/>
</dbReference>
<feature type="active site" description="Proton donor/acceptor" evidence="1">
    <location>
        <position position="369"/>
    </location>
</feature>
<evidence type="ECO:0000256" key="3">
    <source>
        <dbReference type="PIRSR" id="PIRSR610347-3"/>
    </source>
</evidence>